<comment type="caution">
    <text evidence="3">The sequence shown here is derived from an EMBL/GenBank/DDBJ whole genome shotgun (WGS) entry which is preliminary data.</text>
</comment>
<organism evidence="3 4">
    <name type="scientific">Ilex paraguariensis</name>
    <name type="common">yerba mate</name>
    <dbReference type="NCBI Taxonomy" id="185542"/>
    <lineage>
        <taxon>Eukaryota</taxon>
        <taxon>Viridiplantae</taxon>
        <taxon>Streptophyta</taxon>
        <taxon>Embryophyta</taxon>
        <taxon>Tracheophyta</taxon>
        <taxon>Spermatophyta</taxon>
        <taxon>Magnoliopsida</taxon>
        <taxon>eudicotyledons</taxon>
        <taxon>Gunneridae</taxon>
        <taxon>Pentapetalae</taxon>
        <taxon>asterids</taxon>
        <taxon>campanulids</taxon>
        <taxon>Aquifoliales</taxon>
        <taxon>Aquifoliaceae</taxon>
        <taxon>Ilex</taxon>
    </lineage>
</organism>
<feature type="region of interest" description="Disordered" evidence="1">
    <location>
        <begin position="207"/>
        <end position="240"/>
    </location>
</feature>
<keyword evidence="4" id="KW-1185">Reference proteome</keyword>
<dbReference type="SUPFAM" id="SSF117281">
    <property type="entry name" value="Kelch motif"/>
    <property type="match status" value="2"/>
</dbReference>
<dbReference type="EMBL" id="CAUOFW020006169">
    <property type="protein sequence ID" value="CAK9173493.1"/>
    <property type="molecule type" value="Genomic_DNA"/>
</dbReference>
<dbReference type="Proteomes" id="UP001642360">
    <property type="component" value="Unassembled WGS sequence"/>
</dbReference>
<reference evidence="3 4" key="1">
    <citation type="submission" date="2024-02" db="EMBL/GenBank/DDBJ databases">
        <authorList>
            <person name="Vignale AGUSTIN F."/>
            <person name="Sosa J E."/>
            <person name="Modenutti C."/>
        </authorList>
    </citation>
    <scope>NUCLEOTIDE SEQUENCE [LARGE SCALE GENOMIC DNA]</scope>
</reference>
<dbReference type="AlphaFoldDB" id="A0ABC8TVH0"/>
<dbReference type="InterPro" id="IPR013989">
    <property type="entry name" value="Dev_and_cell_death_domain"/>
</dbReference>
<dbReference type="InterPro" id="IPR006652">
    <property type="entry name" value="Kelch_1"/>
</dbReference>
<feature type="domain" description="DCD" evidence="2">
    <location>
        <begin position="34"/>
        <end position="167"/>
    </location>
</feature>
<dbReference type="InterPro" id="IPR015915">
    <property type="entry name" value="Kelch-typ_b-propeller"/>
</dbReference>
<evidence type="ECO:0000313" key="4">
    <source>
        <dbReference type="Proteomes" id="UP001642360"/>
    </source>
</evidence>
<dbReference type="Gene3D" id="2.120.10.80">
    <property type="entry name" value="Kelch-type beta propeller"/>
    <property type="match status" value="2"/>
</dbReference>
<dbReference type="SMART" id="SM00767">
    <property type="entry name" value="DCD"/>
    <property type="match status" value="1"/>
</dbReference>
<accession>A0ABC8TVH0</accession>
<proteinExistence type="predicted"/>
<dbReference type="PROSITE" id="PS51222">
    <property type="entry name" value="DCD"/>
    <property type="match status" value="1"/>
</dbReference>
<sequence>MGAGRKTKTLPLKEKPPPYWTVNCSASARNLRKSDLGGVIFGCKHNTRKECLSRQLFGLPAPHFAYVQNISPGLPLFLFNYSDRMLHGVFEAASPGRLNINPYGWTTNGTDPTPYAAQVQVHFRGQCKALHEDNFGPVIADNYYEPSLFWFELDRTQSRKLIELFENKGVPPSIPRLQNTVWNTPDTIQANAHAEKPLSQVDFGQSNQVNQQSGSWDAPPFGGKTENSDNWGPPQSSMLTVPDSEQYEEIVDLKSSCSYSSAPRGVGDLFPQGSSFQTLHAADTREEDECSKTKSIASDWNLSNSDESYVERGSLHVTPHFYGESQALEDPTDDDAKEICDDPLNSEICSEDNQTNDTDHEIRSEDNQTNDTCHLFSAARVHVEEISSLVAAMAMGTESFDRQSVVAQLMLEIEGLKGSQLRQMQKISSLEQDLVQSNLEIQRWKNQCNVFECGPFPSSGHESLIEPHPEIDVSVLIVGGFDGSAWLPALCSYSLSHDRMKSLSPMTFVGPYASAAKLNGELYTFGGGHGDVWYDTVTVEFYMFLVESYDLTRNQWVSQPPLNQKKGHLAGASLYDKIFAIGGGNGVECFSNVEMFGLNSGRWIFTQAMHQKRFAPAAAEINGALYVVGGYNGRDYLKSVERFDPRVRSWTRLGSMNTKRGCHSLVALNEKLSVERFDPRVRSWTRLGSMNTKRGCHSLVALNEKLYAMGGCNGTSMVSTVEVFDPRIGSWMAEESMKDPRGFFAAIVSGGKIYVIGGLDHNSTILETIESYDEGSGWQVTNLKAVGKRGFFSALVL</sequence>
<dbReference type="PANTHER" id="PTHR46034:SF23">
    <property type="entry name" value="DCD (DEVELOPMENT AND CELL DEATH) DOMAIN PROTEIN"/>
    <property type="match status" value="1"/>
</dbReference>
<evidence type="ECO:0000259" key="2">
    <source>
        <dbReference type="PROSITE" id="PS51222"/>
    </source>
</evidence>
<feature type="compositionally biased region" description="Polar residues" evidence="1">
    <location>
        <begin position="228"/>
        <end position="239"/>
    </location>
</feature>
<dbReference type="Pfam" id="PF01344">
    <property type="entry name" value="Kelch_1"/>
    <property type="match status" value="3"/>
</dbReference>
<name>A0ABC8TVH0_9AQUA</name>
<evidence type="ECO:0000256" key="1">
    <source>
        <dbReference type="SAM" id="MobiDB-lite"/>
    </source>
</evidence>
<evidence type="ECO:0000313" key="3">
    <source>
        <dbReference type="EMBL" id="CAK9173493.1"/>
    </source>
</evidence>
<gene>
    <name evidence="3" type="ORF">ILEXP_LOCUS43232</name>
</gene>
<dbReference type="InterPro" id="IPR044832">
    <property type="entry name" value="NRP-like"/>
</dbReference>
<dbReference type="PANTHER" id="PTHR46034">
    <property type="match status" value="1"/>
</dbReference>
<protein>
    <recommendedName>
        <fullName evidence="2">DCD domain-containing protein</fullName>
    </recommendedName>
</protein>
<dbReference type="SMART" id="SM00612">
    <property type="entry name" value="Kelch"/>
    <property type="match status" value="7"/>
</dbReference>
<dbReference type="Pfam" id="PF10539">
    <property type="entry name" value="Dev_Cell_Death"/>
    <property type="match status" value="1"/>
</dbReference>